<proteinExistence type="predicted"/>
<dbReference type="AlphaFoldDB" id="A0A4R8DP62"/>
<name>A0A4R8DP62_9BACT</name>
<feature type="domain" description="Peptidase M28" evidence="2">
    <location>
        <begin position="264"/>
        <end position="475"/>
    </location>
</feature>
<dbReference type="OrthoDB" id="9764939at2"/>
<comment type="caution">
    <text evidence="3">The sequence shown here is derived from an EMBL/GenBank/DDBJ whole genome shotgun (WGS) entry which is preliminary data.</text>
</comment>
<feature type="chain" id="PRO_5020283537" evidence="1">
    <location>
        <begin position="19"/>
        <end position="494"/>
    </location>
</feature>
<dbReference type="GO" id="GO:0008235">
    <property type="term" value="F:metalloexopeptidase activity"/>
    <property type="evidence" value="ECO:0007669"/>
    <property type="project" value="InterPro"/>
</dbReference>
<dbReference type="Gene3D" id="3.40.630.10">
    <property type="entry name" value="Zn peptidases"/>
    <property type="match status" value="2"/>
</dbReference>
<dbReference type="InterPro" id="IPR045175">
    <property type="entry name" value="M28_fam"/>
</dbReference>
<accession>A0A4R8DP62</accession>
<dbReference type="PANTHER" id="PTHR12147:SF26">
    <property type="entry name" value="PEPTIDASE M28 DOMAIN-CONTAINING PROTEIN"/>
    <property type="match status" value="1"/>
</dbReference>
<feature type="signal peptide" evidence="1">
    <location>
        <begin position="1"/>
        <end position="18"/>
    </location>
</feature>
<evidence type="ECO:0000259" key="2">
    <source>
        <dbReference type="Pfam" id="PF04389"/>
    </source>
</evidence>
<dbReference type="SUPFAM" id="SSF53187">
    <property type="entry name" value="Zn-dependent exopeptidases"/>
    <property type="match status" value="1"/>
</dbReference>
<dbReference type="RefSeq" id="WP_133990923.1">
    <property type="nucleotide sequence ID" value="NZ_SODV01000001.1"/>
</dbReference>
<dbReference type="Proteomes" id="UP000294498">
    <property type="component" value="Unassembled WGS sequence"/>
</dbReference>
<evidence type="ECO:0000313" key="4">
    <source>
        <dbReference type="Proteomes" id="UP000294498"/>
    </source>
</evidence>
<dbReference type="PANTHER" id="PTHR12147">
    <property type="entry name" value="METALLOPEPTIDASE M28 FAMILY MEMBER"/>
    <property type="match status" value="1"/>
</dbReference>
<keyword evidence="1" id="KW-0732">Signal</keyword>
<sequence length="494" mass="54328">MGKWMTLVLVLSAGAAAAQHPERFAKGITAQDLKDKLYTVASADMQGRETATEGQRKAAAFIEAYFQSLGLKPGNGTSYQLEYPVYADKLDHAAVTVGGAAFAVDQDFSVIYSLNHNATSYFSEATYVPMPAAAPSGAPADPFAGLDIRGKLVVLSGMGTNFSLRQLRPLLANIQKAAPAAVLLIQSNFPRTDASATQRANMYVNLYKKTEAPNLFMVSENIGRAILGAAFDSAKQGTLSTGIHTADVKLDFAKTTELRHSTDVLAVFPGTDKADEYVFVTGHYDHLGMHDGKIWYGADDDGSGTCAVLEIAKAFTAAAKAGKGPRRTMVFMTVSGEEEGLWGSAYYTNHPVYPLAKTSVDLNIDMIGRIDPSRKYGDSMNYVYVIGDDKLSSDLAPITEAINTKYTHLELDRKFNDLKDPNRFYYRSDHYNFADKGVPIIFYFNGTHADYHQPTDTPDKIDYDLYARRAQLVFYTAWDMANRDEMLKRDMPLK</sequence>
<evidence type="ECO:0000313" key="3">
    <source>
        <dbReference type="EMBL" id="TDW99861.1"/>
    </source>
</evidence>
<protein>
    <submittedName>
        <fullName evidence="3">Peptidase M28-like protein</fullName>
    </submittedName>
</protein>
<organism evidence="3 4">
    <name type="scientific">Dinghuibacter silviterrae</name>
    <dbReference type="NCBI Taxonomy" id="1539049"/>
    <lineage>
        <taxon>Bacteria</taxon>
        <taxon>Pseudomonadati</taxon>
        <taxon>Bacteroidota</taxon>
        <taxon>Chitinophagia</taxon>
        <taxon>Chitinophagales</taxon>
        <taxon>Chitinophagaceae</taxon>
        <taxon>Dinghuibacter</taxon>
    </lineage>
</organism>
<gene>
    <name evidence="3" type="ORF">EDB95_0875</name>
</gene>
<reference evidence="3 4" key="1">
    <citation type="submission" date="2019-03" db="EMBL/GenBank/DDBJ databases">
        <title>Genomic Encyclopedia of Type Strains, Phase IV (KMG-IV): sequencing the most valuable type-strain genomes for metagenomic binning, comparative biology and taxonomic classification.</title>
        <authorList>
            <person name="Goeker M."/>
        </authorList>
    </citation>
    <scope>NUCLEOTIDE SEQUENCE [LARGE SCALE GENOMIC DNA]</scope>
    <source>
        <strain evidence="3 4">DSM 100059</strain>
    </source>
</reference>
<keyword evidence="4" id="KW-1185">Reference proteome</keyword>
<dbReference type="InterPro" id="IPR007484">
    <property type="entry name" value="Peptidase_M28"/>
</dbReference>
<dbReference type="EMBL" id="SODV01000001">
    <property type="protein sequence ID" value="TDW99861.1"/>
    <property type="molecule type" value="Genomic_DNA"/>
</dbReference>
<dbReference type="GO" id="GO:0006508">
    <property type="term" value="P:proteolysis"/>
    <property type="evidence" value="ECO:0007669"/>
    <property type="project" value="InterPro"/>
</dbReference>
<dbReference type="Pfam" id="PF04389">
    <property type="entry name" value="Peptidase_M28"/>
    <property type="match status" value="1"/>
</dbReference>
<evidence type="ECO:0000256" key="1">
    <source>
        <dbReference type="SAM" id="SignalP"/>
    </source>
</evidence>